<protein>
    <submittedName>
        <fullName evidence="4">Enoyl-CoA hydratase/carnithine racemase</fullName>
    </submittedName>
</protein>
<dbReference type="InterPro" id="IPR051053">
    <property type="entry name" value="ECH/Chromodomain_protein"/>
</dbReference>
<dbReference type="PANTHER" id="PTHR43684:SF1">
    <property type="entry name" value="ENOYL-COA DELTA ISOMERASE 2"/>
    <property type="match status" value="1"/>
</dbReference>
<comment type="subcellular location">
    <subcellularLocation>
        <location evidence="1">Peroxisome</location>
    </subcellularLocation>
</comment>
<name>A0A1I0H7R2_THASX</name>
<keyword evidence="2" id="KW-0576">Peroxisome</keyword>
<dbReference type="RefSeq" id="WP_093331544.1">
    <property type="nucleotide sequence ID" value="NZ_AP027363.1"/>
</dbReference>
<dbReference type="STRING" id="349064.SAMN05660429_02697"/>
<gene>
    <name evidence="4" type="ORF">SAMN05660429_02697</name>
</gene>
<keyword evidence="3" id="KW-0413">Isomerase</keyword>
<dbReference type="Proteomes" id="UP000199308">
    <property type="component" value="Unassembled WGS sequence"/>
</dbReference>
<reference evidence="4 5" key="1">
    <citation type="submission" date="2016-10" db="EMBL/GenBank/DDBJ databases">
        <authorList>
            <person name="de Groot N.N."/>
        </authorList>
    </citation>
    <scope>NUCLEOTIDE SEQUENCE [LARGE SCALE GENOMIC DNA]</scope>
    <source>
        <strain evidence="4 5">DSM 19706</strain>
    </source>
</reference>
<evidence type="ECO:0000256" key="2">
    <source>
        <dbReference type="ARBA" id="ARBA00023140"/>
    </source>
</evidence>
<organism evidence="4 5">
    <name type="scientific">Thalassotalea agarivorans</name>
    <name type="common">Thalassomonas agarivorans</name>
    <dbReference type="NCBI Taxonomy" id="349064"/>
    <lineage>
        <taxon>Bacteria</taxon>
        <taxon>Pseudomonadati</taxon>
        <taxon>Pseudomonadota</taxon>
        <taxon>Gammaproteobacteria</taxon>
        <taxon>Alteromonadales</taxon>
        <taxon>Colwelliaceae</taxon>
        <taxon>Thalassotalea</taxon>
    </lineage>
</organism>
<dbReference type="SUPFAM" id="SSF52096">
    <property type="entry name" value="ClpP/crotonase"/>
    <property type="match status" value="1"/>
</dbReference>
<sequence length="243" mass="26691">MSNLILTEQRQHVLIITLARFDKKNALNNDMYQQLCNAFDHASQSPDIHCVLIQGNEQCFCAGNDLADFMAQDEDLVAFSFIHTLAQFNKPLVAAVAGAAVGIGTTMLLHCDMVFAAPNAKFKLPFAQLGLAPEAGSSMLLRERLGYNKAFELLVLGNTFSTADALALGIINYQIDESEVLSKALECATAIAKLPHQAVMASRELLRSRPKHIAEAMDEEAKWFKALLASDDCQAILAQFFKR</sequence>
<dbReference type="InterPro" id="IPR001753">
    <property type="entry name" value="Enoyl-CoA_hydra/iso"/>
</dbReference>
<evidence type="ECO:0000256" key="3">
    <source>
        <dbReference type="ARBA" id="ARBA00023235"/>
    </source>
</evidence>
<evidence type="ECO:0000256" key="1">
    <source>
        <dbReference type="ARBA" id="ARBA00004275"/>
    </source>
</evidence>
<dbReference type="Gene3D" id="3.90.226.10">
    <property type="entry name" value="2-enoyl-CoA Hydratase, Chain A, domain 1"/>
    <property type="match status" value="1"/>
</dbReference>
<dbReference type="GO" id="GO:0004165">
    <property type="term" value="F:delta(3)-delta(2)-enoyl-CoA isomerase activity"/>
    <property type="evidence" value="ECO:0007669"/>
    <property type="project" value="UniProtKB-ARBA"/>
</dbReference>
<dbReference type="CDD" id="cd06558">
    <property type="entry name" value="crotonase-like"/>
    <property type="match status" value="1"/>
</dbReference>
<evidence type="ECO:0000313" key="4">
    <source>
        <dbReference type="EMBL" id="SET78913.1"/>
    </source>
</evidence>
<proteinExistence type="predicted"/>
<dbReference type="Pfam" id="PF00378">
    <property type="entry name" value="ECH_1"/>
    <property type="match status" value="1"/>
</dbReference>
<evidence type="ECO:0000313" key="5">
    <source>
        <dbReference type="Proteomes" id="UP000199308"/>
    </source>
</evidence>
<accession>A0A1I0H7R2</accession>
<dbReference type="OrthoDB" id="9797151at2"/>
<dbReference type="InterPro" id="IPR029045">
    <property type="entry name" value="ClpP/crotonase-like_dom_sf"/>
</dbReference>
<dbReference type="PANTHER" id="PTHR43684">
    <property type="match status" value="1"/>
</dbReference>
<dbReference type="AlphaFoldDB" id="A0A1I0H7R2"/>
<keyword evidence="5" id="KW-1185">Reference proteome</keyword>
<dbReference type="EMBL" id="FOHK01000014">
    <property type="protein sequence ID" value="SET78913.1"/>
    <property type="molecule type" value="Genomic_DNA"/>
</dbReference>